<dbReference type="Proteomes" id="UP001054837">
    <property type="component" value="Unassembled WGS sequence"/>
</dbReference>
<keyword evidence="2" id="KW-1185">Reference proteome</keyword>
<organism evidence="1 2">
    <name type="scientific">Caerostris darwini</name>
    <dbReference type="NCBI Taxonomy" id="1538125"/>
    <lineage>
        <taxon>Eukaryota</taxon>
        <taxon>Metazoa</taxon>
        <taxon>Ecdysozoa</taxon>
        <taxon>Arthropoda</taxon>
        <taxon>Chelicerata</taxon>
        <taxon>Arachnida</taxon>
        <taxon>Araneae</taxon>
        <taxon>Araneomorphae</taxon>
        <taxon>Entelegynae</taxon>
        <taxon>Araneoidea</taxon>
        <taxon>Araneidae</taxon>
        <taxon>Caerostris</taxon>
    </lineage>
</organism>
<protein>
    <submittedName>
        <fullName evidence="1">Uncharacterized protein</fullName>
    </submittedName>
</protein>
<reference evidence="1 2" key="1">
    <citation type="submission" date="2021-06" db="EMBL/GenBank/DDBJ databases">
        <title>Caerostris darwini draft genome.</title>
        <authorList>
            <person name="Kono N."/>
            <person name="Arakawa K."/>
        </authorList>
    </citation>
    <scope>NUCLEOTIDE SEQUENCE [LARGE SCALE GENOMIC DNA]</scope>
</reference>
<name>A0AAV4WG27_9ARAC</name>
<accession>A0AAV4WG27</accession>
<proteinExistence type="predicted"/>
<evidence type="ECO:0000313" key="1">
    <source>
        <dbReference type="EMBL" id="GIY81144.1"/>
    </source>
</evidence>
<gene>
    <name evidence="1" type="ORF">CDAR_547971</name>
</gene>
<comment type="caution">
    <text evidence="1">The sequence shown here is derived from an EMBL/GenBank/DDBJ whole genome shotgun (WGS) entry which is preliminary data.</text>
</comment>
<dbReference type="EMBL" id="BPLQ01014581">
    <property type="protein sequence ID" value="GIY81144.1"/>
    <property type="molecule type" value="Genomic_DNA"/>
</dbReference>
<dbReference type="AlphaFoldDB" id="A0AAV4WG27"/>
<evidence type="ECO:0000313" key="2">
    <source>
        <dbReference type="Proteomes" id="UP001054837"/>
    </source>
</evidence>
<sequence length="193" mass="21340">MENHLLSQIPIFPPGWVSRNVGIQRKAIRKLIVDSPALTVSVQSQSSLMGDGTVLIPIFPPGWVSRDVGIRRKAIRKPIVESPVLTISVRNQSSLKGDGAVLVILNPHLTDLHVFVEICDFLLNIATFHAQICWVSRDVGIHRKAIRKLIVDSPVLTISVRSQSSLKGDGTVLVILNHHLTDLREFVENVISD</sequence>